<dbReference type="HOGENOM" id="CLU_2124670_0_0_1"/>
<protein>
    <submittedName>
        <fullName evidence="2">Uncharacterized protein</fullName>
    </submittedName>
</protein>
<feature type="compositionally biased region" description="Low complexity" evidence="1">
    <location>
        <begin position="103"/>
        <end position="114"/>
    </location>
</feature>
<organism evidence="2">
    <name type="scientific">Zea mays</name>
    <name type="common">Maize</name>
    <dbReference type="NCBI Taxonomy" id="4577"/>
    <lineage>
        <taxon>Eukaryota</taxon>
        <taxon>Viridiplantae</taxon>
        <taxon>Streptophyta</taxon>
        <taxon>Embryophyta</taxon>
        <taxon>Tracheophyta</taxon>
        <taxon>Spermatophyta</taxon>
        <taxon>Magnoliopsida</taxon>
        <taxon>Liliopsida</taxon>
        <taxon>Poales</taxon>
        <taxon>Poaceae</taxon>
        <taxon>PACMAD clade</taxon>
        <taxon>Panicoideae</taxon>
        <taxon>Andropogonodae</taxon>
        <taxon>Andropogoneae</taxon>
        <taxon>Tripsacinae</taxon>
        <taxon>Zea</taxon>
    </lineage>
</organism>
<reference evidence="2" key="1">
    <citation type="journal article" date="2009" name="PLoS Genet.">
        <title>Sequencing, mapping, and analysis of 27,455 maize full-length cDNAs.</title>
        <authorList>
            <person name="Soderlund C."/>
            <person name="Descour A."/>
            <person name="Kudrna D."/>
            <person name="Bomhoff M."/>
            <person name="Boyd L."/>
            <person name="Currie J."/>
            <person name="Angelova A."/>
            <person name="Collura K."/>
            <person name="Wissotski M."/>
            <person name="Ashley E."/>
            <person name="Morrow D."/>
            <person name="Fernandes J."/>
            <person name="Walbot V."/>
            <person name="Yu Y."/>
        </authorList>
    </citation>
    <scope>NUCLEOTIDE SEQUENCE</scope>
    <source>
        <strain evidence="2">B73</strain>
    </source>
</reference>
<dbReference type="EMBL" id="BT068413">
    <property type="protein sequence ID" value="ACN35310.1"/>
    <property type="molecule type" value="mRNA"/>
</dbReference>
<dbReference type="AlphaFoldDB" id="C0PJE4"/>
<reference evidence="2" key="2">
    <citation type="submission" date="2012-06" db="EMBL/GenBank/DDBJ databases">
        <authorList>
            <person name="Yu Y."/>
            <person name="Currie J."/>
            <person name="Lomeli R."/>
            <person name="Angelova A."/>
            <person name="Collura K."/>
            <person name="Wissotski M."/>
            <person name="Campos D."/>
            <person name="Kudrna D."/>
            <person name="Golser W."/>
            <person name="Ashely E."/>
            <person name="Descour A."/>
            <person name="Fernandes J."/>
            <person name="Soderlund C."/>
            <person name="Walbot V."/>
        </authorList>
    </citation>
    <scope>NUCLEOTIDE SEQUENCE</scope>
    <source>
        <strain evidence="2">B73</strain>
    </source>
</reference>
<feature type="region of interest" description="Disordered" evidence="1">
    <location>
        <begin position="38"/>
        <end position="114"/>
    </location>
</feature>
<sequence length="114" mass="11997">MAHVCTKSSTQSQSLQFTSSKYVLAVAQQRPLAQIRAQDTWTSRERLGGAAAGPRLGERRRQRQRLGERRRAGSGSAAGPGRATVGTGQAAAAGWASGGRWAGSGWASGCRLDE</sequence>
<name>C0PJE4_MAIZE</name>
<evidence type="ECO:0000256" key="1">
    <source>
        <dbReference type="SAM" id="MobiDB-lite"/>
    </source>
</evidence>
<proteinExistence type="evidence at transcript level"/>
<feature type="compositionally biased region" description="Low complexity" evidence="1">
    <location>
        <begin position="73"/>
        <end position="95"/>
    </location>
</feature>
<accession>C0PJE4</accession>
<evidence type="ECO:0000313" key="2">
    <source>
        <dbReference type="EMBL" id="ACN35310.1"/>
    </source>
</evidence>